<reference evidence="6 7" key="1">
    <citation type="submission" date="2018-06" db="EMBL/GenBank/DDBJ databases">
        <title>Genomic Encyclopedia of Type Strains, Phase III (KMG-III): the genomes of soil and plant-associated and newly described type strains.</title>
        <authorList>
            <person name="Whitman W."/>
        </authorList>
    </citation>
    <scope>NUCLEOTIDE SEQUENCE [LARGE SCALE GENOMIC DNA]</scope>
    <source>
        <strain evidence="6 7">JA737</strain>
    </source>
</reference>
<sequence>MRWQGRRGSDNIEDRRGEGRRRLSLGGAGGLGLVAVVLIGWFFGIDLTPLLNSDGLQPARAPQVEDSGALSERDRAMGDFVSVTLADTEEIWTEIFREDLGKVYHPAILVLFSQATPSPCGTASGATGPFYCPVDGKVYLDTAFFETLSQELGAGGDFAAAYVVAHEIGHRVQDELGLLDKVDAARAKAGPAVSNALSVRLELQADCFAGVWAQHAAEDFGTIERGDVAEAMTAAAQIGDDTLARNAGRRPMPDSFTHGTSDQRQFWFAQGFESGAIGACDTFARKTP</sequence>
<evidence type="ECO:0000256" key="5">
    <source>
        <dbReference type="SAM" id="Phobius"/>
    </source>
</evidence>
<dbReference type="Pfam" id="PF04228">
    <property type="entry name" value="Zn_peptidase"/>
    <property type="match status" value="1"/>
</dbReference>
<dbReference type="AlphaFoldDB" id="A0A318U6C8"/>
<organism evidence="6 7">
    <name type="scientific">Rhodobacter viridis</name>
    <dbReference type="NCBI Taxonomy" id="1054202"/>
    <lineage>
        <taxon>Bacteria</taxon>
        <taxon>Pseudomonadati</taxon>
        <taxon>Pseudomonadota</taxon>
        <taxon>Alphaproteobacteria</taxon>
        <taxon>Rhodobacterales</taxon>
        <taxon>Rhodobacter group</taxon>
        <taxon>Rhodobacter</taxon>
    </lineage>
</organism>
<evidence type="ECO:0000256" key="1">
    <source>
        <dbReference type="ARBA" id="ARBA00004167"/>
    </source>
</evidence>
<dbReference type="GO" id="GO:0016020">
    <property type="term" value="C:membrane"/>
    <property type="evidence" value="ECO:0007669"/>
    <property type="project" value="UniProtKB-SubCell"/>
</dbReference>
<name>A0A318U6C8_9RHOB</name>
<dbReference type="Proteomes" id="UP000247727">
    <property type="component" value="Unassembled WGS sequence"/>
</dbReference>
<evidence type="ECO:0000256" key="2">
    <source>
        <dbReference type="ARBA" id="ARBA00022692"/>
    </source>
</evidence>
<keyword evidence="7" id="KW-1185">Reference proteome</keyword>
<dbReference type="PANTHER" id="PTHR30168">
    <property type="entry name" value="PUTATIVE MEMBRANE PROTEIN YPFJ"/>
    <property type="match status" value="1"/>
</dbReference>
<protein>
    <recommendedName>
        <fullName evidence="8">Metalloprotease</fullName>
    </recommendedName>
</protein>
<keyword evidence="2 5" id="KW-0812">Transmembrane</keyword>
<dbReference type="InterPro" id="IPR007343">
    <property type="entry name" value="Uncharacterised_pept_Zn_put"/>
</dbReference>
<evidence type="ECO:0000256" key="4">
    <source>
        <dbReference type="ARBA" id="ARBA00023136"/>
    </source>
</evidence>
<comment type="caution">
    <text evidence="6">The sequence shown here is derived from an EMBL/GenBank/DDBJ whole genome shotgun (WGS) entry which is preliminary data.</text>
</comment>
<keyword evidence="3 5" id="KW-1133">Transmembrane helix</keyword>
<comment type="subcellular location">
    <subcellularLocation>
        <location evidence="1">Membrane</location>
        <topology evidence="1">Single-pass membrane protein</topology>
    </subcellularLocation>
</comment>
<gene>
    <name evidence="6" type="ORF">C8J30_101335</name>
</gene>
<dbReference type="OrthoDB" id="9774900at2"/>
<dbReference type="RefSeq" id="WP_110803975.1">
    <property type="nucleotide sequence ID" value="NZ_QJTK01000001.1"/>
</dbReference>
<evidence type="ECO:0000313" key="7">
    <source>
        <dbReference type="Proteomes" id="UP000247727"/>
    </source>
</evidence>
<dbReference type="EMBL" id="QJTK01000001">
    <property type="protein sequence ID" value="PYF12953.1"/>
    <property type="molecule type" value="Genomic_DNA"/>
</dbReference>
<evidence type="ECO:0008006" key="8">
    <source>
        <dbReference type="Google" id="ProtNLM"/>
    </source>
</evidence>
<accession>A0A318U6C8</accession>
<evidence type="ECO:0000313" key="6">
    <source>
        <dbReference type="EMBL" id="PYF12953.1"/>
    </source>
</evidence>
<evidence type="ECO:0000256" key="3">
    <source>
        <dbReference type="ARBA" id="ARBA00022989"/>
    </source>
</evidence>
<proteinExistence type="predicted"/>
<keyword evidence="4 5" id="KW-0472">Membrane</keyword>
<feature type="transmembrane region" description="Helical" evidence="5">
    <location>
        <begin position="23"/>
        <end position="43"/>
    </location>
</feature>
<dbReference type="SUPFAM" id="SSF55486">
    <property type="entry name" value="Metalloproteases ('zincins'), catalytic domain"/>
    <property type="match status" value="1"/>
</dbReference>
<dbReference type="PANTHER" id="PTHR30168:SF0">
    <property type="entry name" value="INNER MEMBRANE PROTEIN"/>
    <property type="match status" value="1"/>
</dbReference>